<dbReference type="CDD" id="cd17574">
    <property type="entry name" value="REC_OmpR"/>
    <property type="match status" value="1"/>
</dbReference>
<keyword evidence="8" id="KW-0732">Signal</keyword>
<keyword evidence="12" id="KW-0808">Transferase</keyword>
<dbReference type="InterPro" id="IPR013783">
    <property type="entry name" value="Ig-like_fold"/>
</dbReference>
<dbReference type="SMART" id="SM00388">
    <property type="entry name" value="HisKA"/>
    <property type="match status" value="1"/>
</dbReference>
<dbReference type="Gene3D" id="2.130.10.10">
    <property type="entry name" value="YVTN repeat-like/Quinoprotein amine dehydrogenase"/>
    <property type="match status" value="2"/>
</dbReference>
<dbReference type="InterPro" id="IPR003661">
    <property type="entry name" value="HisK_dim/P_dom"/>
</dbReference>
<dbReference type="EC" id="2.7.13.3" evidence="2"/>
<evidence type="ECO:0000256" key="5">
    <source>
        <dbReference type="ARBA" id="ARBA00023125"/>
    </source>
</evidence>
<dbReference type="PROSITE" id="PS50110">
    <property type="entry name" value="RESPONSE_REGULATORY"/>
    <property type="match status" value="1"/>
</dbReference>
<dbReference type="PROSITE" id="PS50109">
    <property type="entry name" value="HIS_KIN"/>
    <property type="match status" value="1"/>
</dbReference>
<feature type="domain" description="HTH araC/xylS-type" evidence="9">
    <location>
        <begin position="1206"/>
        <end position="1305"/>
    </location>
</feature>
<feature type="modified residue" description="4-aspartylphosphate" evidence="7">
    <location>
        <position position="1107"/>
    </location>
</feature>
<evidence type="ECO:0000256" key="1">
    <source>
        <dbReference type="ARBA" id="ARBA00000085"/>
    </source>
</evidence>
<keyword evidence="13" id="KW-1185">Reference proteome</keyword>
<keyword evidence="4" id="KW-0805">Transcription regulation</keyword>
<evidence type="ECO:0000313" key="13">
    <source>
        <dbReference type="Proteomes" id="UP000185728"/>
    </source>
</evidence>
<dbReference type="CDD" id="cd00082">
    <property type="entry name" value="HisKA"/>
    <property type="match status" value="1"/>
</dbReference>
<keyword evidence="12" id="KW-0418">Kinase</keyword>
<dbReference type="SUPFAM" id="SSF55874">
    <property type="entry name" value="ATPase domain of HSP90 chaperone/DNA topoisomerase II/histidine kinase"/>
    <property type="match status" value="1"/>
</dbReference>
<keyword evidence="3 7" id="KW-0597">Phosphoprotein</keyword>
<dbReference type="Pfam" id="PF00512">
    <property type="entry name" value="HisKA"/>
    <property type="match status" value="1"/>
</dbReference>
<dbReference type="CDD" id="cd00075">
    <property type="entry name" value="HATPase"/>
    <property type="match status" value="1"/>
</dbReference>
<dbReference type="PANTHER" id="PTHR43547:SF2">
    <property type="entry name" value="HYBRID SIGNAL TRANSDUCTION HISTIDINE KINASE C"/>
    <property type="match status" value="1"/>
</dbReference>
<keyword evidence="6" id="KW-0804">Transcription</keyword>
<evidence type="ECO:0000259" key="11">
    <source>
        <dbReference type="PROSITE" id="PS50110"/>
    </source>
</evidence>
<dbReference type="SUPFAM" id="SSF47384">
    <property type="entry name" value="Homodimeric domain of signal transducing histidine kinase"/>
    <property type="match status" value="1"/>
</dbReference>
<dbReference type="InterPro" id="IPR018060">
    <property type="entry name" value="HTH_AraC"/>
</dbReference>
<dbReference type="EMBL" id="FTOB01000001">
    <property type="protein sequence ID" value="SIS39283.1"/>
    <property type="molecule type" value="Genomic_DNA"/>
</dbReference>
<reference evidence="12 13" key="1">
    <citation type="submission" date="2017-01" db="EMBL/GenBank/DDBJ databases">
        <authorList>
            <person name="Varghese N."/>
            <person name="Submissions S."/>
        </authorList>
    </citation>
    <scope>NUCLEOTIDE SEQUENCE [LARGE SCALE GENOMIC DNA]</scope>
    <source>
        <strain evidence="12 13">DSM 2061</strain>
    </source>
</reference>
<dbReference type="InterPro" id="IPR004358">
    <property type="entry name" value="Sig_transdc_His_kin-like_C"/>
</dbReference>
<dbReference type="PANTHER" id="PTHR43547">
    <property type="entry name" value="TWO-COMPONENT HISTIDINE KINASE"/>
    <property type="match status" value="1"/>
</dbReference>
<dbReference type="GO" id="GO:0016301">
    <property type="term" value="F:kinase activity"/>
    <property type="evidence" value="ECO:0007669"/>
    <property type="project" value="UniProtKB-KW"/>
</dbReference>
<dbReference type="Gene3D" id="3.40.50.2300">
    <property type="match status" value="1"/>
</dbReference>
<dbReference type="Pfam" id="PF00072">
    <property type="entry name" value="Response_reg"/>
    <property type="match status" value="1"/>
</dbReference>
<keyword evidence="5" id="KW-0238">DNA-binding</keyword>
<dbReference type="InterPro" id="IPR018062">
    <property type="entry name" value="HTH_AraC-typ_CS"/>
</dbReference>
<dbReference type="Pfam" id="PF07494">
    <property type="entry name" value="Reg_prop"/>
    <property type="match status" value="2"/>
</dbReference>
<dbReference type="SMART" id="SM00448">
    <property type="entry name" value="REC"/>
    <property type="match status" value="1"/>
</dbReference>
<dbReference type="SUPFAM" id="SSF52172">
    <property type="entry name" value="CheY-like"/>
    <property type="match status" value="1"/>
</dbReference>
<comment type="catalytic activity">
    <reaction evidence="1">
        <text>ATP + protein L-histidine = ADP + protein N-phospho-L-histidine.</text>
        <dbReference type="EC" id="2.7.13.3"/>
    </reaction>
</comment>
<dbReference type="Proteomes" id="UP000185728">
    <property type="component" value="Unassembled WGS sequence"/>
</dbReference>
<dbReference type="Gene3D" id="3.30.565.10">
    <property type="entry name" value="Histidine kinase-like ATPase, C-terminal domain"/>
    <property type="match status" value="1"/>
</dbReference>
<evidence type="ECO:0000259" key="9">
    <source>
        <dbReference type="PROSITE" id="PS01124"/>
    </source>
</evidence>
<accession>A0ABY1KIN2</accession>
<dbReference type="InterPro" id="IPR015943">
    <property type="entry name" value="WD40/YVTN_repeat-like_dom_sf"/>
</dbReference>
<evidence type="ECO:0000256" key="4">
    <source>
        <dbReference type="ARBA" id="ARBA00023015"/>
    </source>
</evidence>
<dbReference type="Gene3D" id="2.60.40.10">
    <property type="entry name" value="Immunoglobulins"/>
    <property type="match status" value="1"/>
</dbReference>
<comment type="caution">
    <text evidence="12">The sequence shown here is derived from an EMBL/GenBank/DDBJ whole genome shotgun (WGS) entry which is preliminary data.</text>
</comment>
<dbReference type="SMART" id="SM00342">
    <property type="entry name" value="HTH_ARAC"/>
    <property type="match status" value="1"/>
</dbReference>
<dbReference type="InterPro" id="IPR009057">
    <property type="entry name" value="Homeodomain-like_sf"/>
</dbReference>
<dbReference type="SUPFAM" id="SSF46689">
    <property type="entry name" value="Homeodomain-like"/>
    <property type="match status" value="1"/>
</dbReference>
<evidence type="ECO:0000256" key="3">
    <source>
        <dbReference type="ARBA" id="ARBA00022553"/>
    </source>
</evidence>
<dbReference type="PROSITE" id="PS01124">
    <property type="entry name" value="HTH_ARAC_FAMILY_2"/>
    <property type="match status" value="1"/>
</dbReference>
<dbReference type="InterPro" id="IPR001789">
    <property type="entry name" value="Sig_transdc_resp-reg_receiver"/>
</dbReference>
<dbReference type="Pfam" id="PF07495">
    <property type="entry name" value="Y_Y_Y"/>
    <property type="match status" value="1"/>
</dbReference>
<evidence type="ECO:0000313" key="12">
    <source>
        <dbReference type="EMBL" id="SIS39283.1"/>
    </source>
</evidence>
<dbReference type="SMART" id="SM00387">
    <property type="entry name" value="HATPase_c"/>
    <property type="match status" value="1"/>
</dbReference>
<evidence type="ECO:0000256" key="6">
    <source>
        <dbReference type="ARBA" id="ARBA00023163"/>
    </source>
</evidence>
<dbReference type="InterPro" id="IPR036097">
    <property type="entry name" value="HisK_dim/P_sf"/>
</dbReference>
<dbReference type="Pfam" id="PF02518">
    <property type="entry name" value="HATPase_c"/>
    <property type="match status" value="1"/>
</dbReference>
<feature type="domain" description="Response regulatory" evidence="11">
    <location>
        <begin position="1059"/>
        <end position="1174"/>
    </location>
</feature>
<dbReference type="PRINTS" id="PR00344">
    <property type="entry name" value="BCTRLSENSOR"/>
</dbReference>
<dbReference type="InterPro" id="IPR011110">
    <property type="entry name" value="Reg_prop"/>
</dbReference>
<dbReference type="Gene3D" id="1.10.10.60">
    <property type="entry name" value="Homeodomain-like"/>
    <property type="match status" value="1"/>
</dbReference>
<gene>
    <name evidence="12" type="ORF">SAMN05421766_101419</name>
</gene>
<evidence type="ECO:0000256" key="8">
    <source>
        <dbReference type="SAM" id="SignalP"/>
    </source>
</evidence>
<feature type="domain" description="Histidine kinase" evidence="10">
    <location>
        <begin position="814"/>
        <end position="1025"/>
    </location>
</feature>
<sequence>MNNMAIYNLMRFITKLCGVLLVLFSYSANAQYKPKVWDTRDGLSNNWISDITQDDKGYIWLATQYGLNRFDGYTFKSYTHIPDDSNSPIANWVKCIAKKSKDELWLGVAYGGLDRIDVEKNEFTHEAFVYENDTITSINKMTPSTEGDLYIASEDGLFLKRQNKNTFERIFDKRVIDITTNPSGQIFFLGRTEVYTYNDQTQSYTLLFENAGKRIEKIFFDSKNRLLALVKNSLLVFEGANGTYNISKRLKIDNLVSLFFANSPIIEDSEHRIWIGGENGISIVDESLDSVEFHSYESMFEKDMTGVQALSFFEDLHKNMWIGTNKGLALISTFTSRFHSSHLLPEGKNLNDIREFYQVGSTLLIASNEGLFSLDKEKKLQEILPKKIYGMHLSDDGRLFAIGNGLFEIDTASFKTKVLSASYFRGGWSITEDKTGDLWMISDESLVCYRKASDRFETYNIADIPTLKDFPRIDLLIDSKGRLWACTLKSGVYLLENPQRLKSGDTAAFRNINYVPGNENSLSNRLTTSLLEASDGTIWVGTDAGLNAIDPLSFEIKRYLKKDGLKDEKIMALVEDNFGNIWGSTIGNGIFQLNQNTGLFNFFGQEDGLKSSNFLLSSVYKNHDGSLFFGTDNGLEIIDPSAFREFERPKIDFFFTDTRLLSKSGEEQIRKLSPKHKHLVLPHNNNSITVNFTTLNYHLAEKTIYKYKVDNLYDTWQDNGNDRSVTFNSLPPGEYGLEVAAINPDLDFTNDVIRMSFVINPPWWKTNLAYASYVLLLISLLFAVHTSLLKRKLDLAEKNRLQELDSFKTSFFNNVAHELKTPLTIISGMANTLQKKGNKGIAHSAKTISRNSNELNDLINQILDLSKLDAGKLELEMVQGDIIVYLKYISSSFESLASAKEIRLHFLSEVDTLYMDFDPQKIKHIFSNLISNAIKNTGIKGDIYLQIAQKDDKAEFVVKDNGIGISKEDSELIFDRYYQAKGQLAGTGIGLSFTKELVNLMKGSIKVESKLQVGSCFKISLPILNEATEQISYDEEPKEYLTRNQPTQDYKGIDHQLPLIEIIEDNLDICSYLETILSQEYRLNFSQTGDSGWENVLGSVPDLVITDLMMPGKDGFEICHAIKSNPITNHIPVIMLTAKSDTQSKLEGLRLGADAYLKKPFDEKELIIRIAQLLAQREVLREKYRNPVFWDGQNSKGAIETDEFVLKVRSIIEKNIDDTGFGILELCRELGISRSHLHRKLKALTGASTSMFIQTVRLQKARLLLKTSQKNVSEVAYEVGFDDPAYFSRVFSKTFGYPPSETHKRL</sequence>
<feature type="signal peptide" evidence="8">
    <location>
        <begin position="1"/>
        <end position="30"/>
    </location>
</feature>
<dbReference type="Pfam" id="PF12833">
    <property type="entry name" value="HTH_18"/>
    <property type="match status" value="1"/>
</dbReference>
<evidence type="ECO:0000256" key="2">
    <source>
        <dbReference type="ARBA" id="ARBA00012438"/>
    </source>
</evidence>
<dbReference type="Gene3D" id="1.10.287.130">
    <property type="match status" value="1"/>
</dbReference>
<dbReference type="InterPro" id="IPR036890">
    <property type="entry name" value="HATPase_C_sf"/>
</dbReference>
<evidence type="ECO:0000256" key="7">
    <source>
        <dbReference type="PROSITE-ProRule" id="PRU00169"/>
    </source>
</evidence>
<feature type="chain" id="PRO_5045542110" description="histidine kinase" evidence="8">
    <location>
        <begin position="31"/>
        <end position="1306"/>
    </location>
</feature>
<proteinExistence type="predicted"/>
<organism evidence="12 13">
    <name type="scientific">Zobellia uliginosa</name>
    <dbReference type="NCBI Taxonomy" id="143224"/>
    <lineage>
        <taxon>Bacteria</taxon>
        <taxon>Pseudomonadati</taxon>
        <taxon>Bacteroidota</taxon>
        <taxon>Flavobacteriia</taxon>
        <taxon>Flavobacteriales</taxon>
        <taxon>Flavobacteriaceae</taxon>
        <taxon>Zobellia</taxon>
    </lineage>
</organism>
<dbReference type="PROSITE" id="PS00041">
    <property type="entry name" value="HTH_ARAC_FAMILY_1"/>
    <property type="match status" value="1"/>
</dbReference>
<dbReference type="SUPFAM" id="SSF63829">
    <property type="entry name" value="Calcium-dependent phosphotriesterase"/>
    <property type="match status" value="2"/>
</dbReference>
<evidence type="ECO:0000259" key="10">
    <source>
        <dbReference type="PROSITE" id="PS50109"/>
    </source>
</evidence>
<protein>
    <recommendedName>
        <fullName evidence="2">histidine kinase</fullName>
        <ecNumber evidence="2">2.7.13.3</ecNumber>
    </recommendedName>
</protein>
<dbReference type="InterPro" id="IPR011006">
    <property type="entry name" value="CheY-like_superfamily"/>
</dbReference>
<dbReference type="InterPro" id="IPR005467">
    <property type="entry name" value="His_kinase_dom"/>
</dbReference>
<name>A0ABY1KIN2_9FLAO</name>
<dbReference type="InterPro" id="IPR011123">
    <property type="entry name" value="Y_Y_Y"/>
</dbReference>
<dbReference type="InterPro" id="IPR003594">
    <property type="entry name" value="HATPase_dom"/>
</dbReference>